<feature type="non-terminal residue" evidence="1">
    <location>
        <position position="92"/>
    </location>
</feature>
<organism evidence="1">
    <name type="scientific">Arion vulgaris</name>
    <dbReference type="NCBI Taxonomy" id="1028688"/>
    <lineage>
        <taxon>Eukaryota</taxon>
        <taxon>Metazoa</taxon>
        <taxon>Spiralia</taxon>
        <taxon>Lophotrochozoa</taxon>
        <taxon>Mollusca</taxon>
        <taxon>Gastropoda</taxon>
        <taxon>Heterobranchia</taxon>
        <taxon>Euthyneura</taxon>
        <taxon>Panpulmonata</taxon>
        <taxon>Eupulmonata</taxon>
        <taxon>Stylommatophora</taxon>
        <taxon>Helicina</taxon>
        <taxon>Arionoidea</taxon>
        <taxon>Arionidae</taxon>
        <taxon>Arion</taxon>
    </lineage>
</organism>
<gene>
    <name evidence="1" type="primary">ORF39982</name>
</gene>
<dbReference type="EMBL" id="HACG01013776">
    <property type="protein sequence ID" value="CEK60641.1"/>
    <property type="molecule type" value="Transcribed_RNA"/>
</dbReference>
<accession>A0A0B6YY51</accession>
<reference evidence="1" key="1">
    <citation type="submission" date="2014-12" db="EMBL/GenBank/DDBJ databases">
        <title>Insight into the proteome of Arion vulgaris.</title>
        <authorList>
            <person name="Aradska J."/>
            <person name="Bulat T."/>
            <person name="Smidak R."/>
            <person name="Sarate P."/>
            <person name="Gangsoo J."/>
            <person name="Sialana F."/>
            <person name="Bilban M."/>
            <person name="Lubec G."/>
        </authorList>
    </citation>
    <scope>NUCLEOTIDE SEQUENCE</scope>
    <source>
        <tissue evidence="1">Skin</tissue>
    </source>
</reference>
<protein>
    <submittedName>
        <fullName evidence="1">Uncharacterized protein</fullName>
    </submittedName>
</protein>
<evidence type="ECO:0000313" key="1">
    <source>
        <dbReference type="EMBL" id="CEK60641.1"/>
    </source>
</evidence>
<proteinExistence type="predicted"/>
<sequence length="92" mass="9881">AAHSSSLLYSNPHLHAPITTTTSKTVIPLVNQPPGSSVSNTVHQVTPNLIEIQTKQPLVSNSSATTFTSTISTEEKLKAENFLLAKSRIEDI</sequence>
<dbReference type="AlphaFoldDB" id="A0A0B6YY51"/>
<name>A0A0B6YY51_9EUPU</name>
<feature type="non-terminal residue" evidence="1">
    <location>
        <position position="1"/>
    </location>
</feature>